<dbReference type="HOGENOM" id="CLU_2335939_0_0_1"/>
<feature type="region of interest" description="Disordered" evidence="1">
    <location>
        <begin position="64"/>
        <end position="98"/>
    </location>
</feature>
<dbReference type="AlphaFoldDB" id="B7PGN6"/>
<dbReference type="VEuPathDB" id="VectorBase:ISCP_003563"/>
<reference evidence="3" key="2">
    <citation type="submission" date="2020-05" db="UniProtKB">
        <authorList>
            <consortium name="EnsemblMetazoa"/>
        </authorList>
    </citation>
    <scope>IDENTIFICATION</scope>
    <source>
        <strain evidence="3">wikel</strain>
    </source>
</reference>
<dbReference type="InParanoid" id="B7PGN6"/>
<organism>
    <name type="scientific">Ixodes scapularis</name>
    <name type="common">Black-legged tick</name>
    <name type="synonym">Deer tick</name>
    <dbReference type="NCBI Taxonomy" id="6945"/>
    <lineage>
        <taxon>Eukaryota</taxon>
        <taxon>Metazoa</taxon>
        <taxon>Ecdysozoa</taxon>
        <taxon>Arthropoda</taxon>
        <taxon>Chelicerata</taxon>
        <taxon>Arachnida</taxon>
        <taxon>Acari</taxon>
        <taxon>Parasitiformes</taxon>
        <taxon>Ixodida</taxon>
        <taxon>Ixodoidea</taxon>
        <taxon>Ixodidae</taxon>
        <taxon>Ixodinae</taxon>
        <taxon>Ixodes</taxon>
    </lineage>
</organism>
<proteinExistence type="predicted"/>
<feature type="compositionally biased region" description="Polar residues" evidence="1">
    <location>
        <begin position="77"/>
        <end position="86"/>
    </location>
</feature>
<dbReference type="EMBL" id="DS708659">
    <property type="protein sequence ID" value="EEC05758.1"/>
    <property type="molecule type" value="Genomic_DNA"/>
</dbReference>
<name>B7PGN6_IXOSC</name>
<evidence type="ECO:0000313" key="4">
    <source>
        <dbReference type="Proteomes" id="UP000001555"/>
    </source>
</evidence>
<dbReference type="VEuPathDB" id="VectorBase:ISCI004224"/>
<dbReference type="Proteomes" id="UP000001555">
    <property type="component" value="Unassembled WGS sequence"/>
</dbReference>
<evidence type="ECO:0000313" key="2">
    <source>
        <dbReference type="EMBL" id="EEC05758.1"/>
    </source>
</evidence>
<feature type="compositionally biased region" description="Acidic residues" evidence="1">
    <location>
        <begin position="87"/>
        <end position="98"/>
    </location>
</feature>
<feature type="region of interest" description="Disordered" evidence="1">
    <location>
        <begin position="1"/>
        <end position="49"/>
    </location>
</feature>
<gene>
    <name evidence="2" type="ORF">IscW_ISCW004224</name>
</gene>
<evidence type="ECO:0000313" key="3">
    <source>
        <dbReference type="EnsemblMetazoa" id="ISCW004224-PA"/>
    </source>
</evidence>
<dbReference type="PaxDb" id="6945-B7PGN6"/>
<evidence type="ECO:0000256" key="1">
    <source>
        <dbReference type="SAM" id="MobiDB-lite"/>
    </source>
</evidence>
<reference evidence="2 4" key="1">
    <citation type="submission" date="2008-03" db="EMBL/GenBank/DDBJ databases">
        <title>Annotation of Ixodes scapularis.</title>
        <authorList>
            <consortium name="Ixodes scapularis Genome Project Consortium"/>
            <person name="Caler E."/>
            <person name="Hannick L.I."/>
            <person name="Bidwell S."/>
            <person name="Joardar V."/>
            <person name="Thiagarajan M."/>
            <person name="Amedeo P."/>
            <person name="Galinsky K.J."/>
            <person name="Schobel S."/>
            <person name="Inman J."/>
            <person name="Hostetler J."/>
            <person name="Miller J."/>
            <person name="Hammond M."/>
            <person name="Megy K."/>
            <person name="Lawson D."/>
            <person name="Kodira C."/>
            <person name="Sutton G."/>
            <person name="Meyer J."/>
            <person name="Hill C.A."/>
            <person name="Birren B."/>
            <person name="Nene V."/>
            <person name="Collins F."/>
            <person name="Alarcon-Chaidez F."/>
            <person name="Wikel S."/>
            <person name="Strausberg R."/>
        </authorList>
    </citation>
    <scope>NUCLEOTIDE SEQUENCE [LARGE SCALE GENOMIC DNA]</scope>
    <source>
        <strain evidence="4">Wikel</strain>
        <strain evidence="2">Wikel colony</strain>
    </source>
</reference>
<dbReference type="OrthoDB" id="6365484at2759"/>
<protein>
    <submittedName>
        <fullName evidence="2 3">Uncharacterized protein</fullName>
    </submittedName>
</protein>
<dbReference type="VEuPathDB" id="VectorBase:ISCW004224"/>
<dbReference type="EMBL" id="ABJB010338324">
    <property type="status" value="NOT_ANNOTATED_CDS"/>
    <property type="molecule type" value="Genomic_DNA"/>
</dbReference>
<keyword evidence="4" id="KW-1185">Reference proteome</keyword>
<sequence>MGKCARVNAPINSGVAPRTQKDKRKRHRREPAMASHQRKARRQMLKEQRSGLFVHEQVLSLSGTAQAAAATAPGQDCPQTALSSQPDAEEDEEVDILH</sequence>
<dbReference type="EnsemblMetazoa" id="ISCW004224-RA">
    <property type="protein sequence ID" value="ISCW004224-PA"/>
    <property type="gene ID" value="ISCW004224"/>
</dbReference>
<accession>B7PGN6</accession>